<evidence type="ECO:0000259" key="3">
    <source>
        <dbReference type="PROSITE" id="PS50887"/>
    </source>
</evidence>
<evidence type="ECO:0000256" key="1">
    <source>
        <dbReference type="ARBA" id="ARBA00012528"/>
    </source>
</evidence>
<organism evidence="4 5">
    <name type="scientific">Aliidiomarina minuta</name>
    <dbReference type="NCBI Taxonomy" id="880057"/>
    <lineage>
        <taxon>Bacteria</taxon>
        <taxon>Pseudomonadati</taxon>
        <taxon>Pseudomonadota</taxon>
        <taxon>Gammaproteobacteria</taxon>
        <taxon>Alteromonadales</taxon>
        <taxon>Idiomarinaceae</taxon>
        <taxon>Aliidiomarina</taxon>
    </lineage>
</organism>
<dbReference type="Gene3D" id="3.30.70.270">
    <property type="match status" value="1"/>
</dbReference>
<dbReference type="Proteomes" id="UP000288293">
    <property type="component" value="Unassembled WGS sequence"/>
</dbReference>
<dbReference type="PANTHER" id="PTHR45138">
    <property type="entry name" value="REGULATORY COMPONENTS OF SENSORY TRANSDUCTION SYSTEM"/>
    <property type="match status" value="1"/>
</dbReference>
<dbReference type="SUPFAM" id="SSF55781">
    <property type="entry name" value="GAF domain-like"/>
    <property type="match status" value="1"/>
</dbReference>
<dbReference type="AlphaFoldDB" id="A0A432W791"/>
<sequence length="499" mass="55190">MDSQLNTLARSVSNASNLEDLTRSLLRLVQRISGLESIYLTVVDKEAQIQRVLYAENAADLTIAEGLSVPWKDTLCRRALQEGRFATDDVPGCWGDSMAARQLNLQSYVVVPVLNEDHSLFGTLCGASTIKTEVSEEVVELLHLCAELISHQLERERQADLAESRASYAEARLSQLQMITEVSRICLAAKRLPDAIIQITDILSKDLAWSHITPVLVAGTELELLRANGDHEEALRLVKQMLSSDEKQIQLIIENQLEPLIWGDADTEAQKMIVVITSDEGVEAALVVQLDTQKLPCTDSMKLLNGTANALSLLAARLADHEQLEAANQVLEHRSMHDVLTGLPNRRYLIEALEDKLVQAESLGTLIYTAFIDLDGFKKLNDEHGHDVGDEFLRAFAARISRVMRGHDLIARYGGDEFVFVGEGSADGDPDKTGKQIVERIRKACTGRYELPSTELDYAGPSIGIIHWQAGDVMDADIVLARADTAMYADKQARRKPTN</sequence>
<dbReference type="InterPro" id="IPR043128">
    <property type="entry name" value="Rev_trsase/Diguanyl_cyclase"/>
</dbReference>
<proteinExistence type="predicted"/>
<gene>
    <name evidence="4" type="ORF">CWE09_04265</name>
</gene>
<evidence type="ECO:0000313" key="4">
    <source>
        <dbReference type="EMBL" id="RUO25947.1"/>
    </source>
</evidence>
<dbReference type="InterPro" id="IPR029016">
    <property type="entry name" value="GAF-like_dom_sf"/>
</dbReference>
<evidence type="ECO:0000256" key="2">
    <source>
        <dbReference type="ARBA" id="ARBA00034247"/>
    </source>
</evidence>
<dbReference type="EC" id="2.7.7.65" evidence="1"/>
<protein>
    <recommendedName>
        <fullName evidence="1">diguanylate cyclase</fullName>
        <ecNumber evidence="1">2.7.7.65</ecNumber>
    </recommendedName>
</protein>
<evidence type="ECO:0000313" key="5">
    <source>
        <dbReference type="Proteomes" id="UP000288293"/>
    </source>
</evidence>
<dbReference type="GO" id="GO:1902201">
    <property type="term" value="P:negative regulation of bacterial-type flagellum-dependent cell motility"/>
    <property type="evidence" value="ECO:0007669"/>
    <property type="project" value="TreeGrafter"/>
</dbReference>
<dbReference type="InterPro" id="IPR003018">
    <property type="entry name" value="GAF"/>
</dbReference>
<reference evidence="4 5" key="1">
    <citation type="journal article" date="2011" name="Front. Microbiol.">
        <title>Genomic signatures of strain selection and enhancement in Bacillus atrophaeus var. globigii, a historical biowarfare simulant.</title>
        <authorList>
            <person name="Gibbons H.S."/>
            <person name="Broomall S.M."/>
            <person name="McNew L.A."/>
            <person name="Daligault H."/>
            <person name="Chapman C."/>
            <person name="Bruce D."/>
            <person name="Karavis M."/>
            <person name="Krepps M."/>
            <person name="McGregor P.A."/>
            <person name="Hong C."/>
            <person name="Park K.H."/>
            <person name="Akmal A."/>
            <person name="Feldman A."/>
            <person name="Lin J.S."/>
            <person name="Chang W.E."/>
            <person name="Higgs B.W."/>
            <person name="Demirev P."/>
            <person name="Lindquist J."/>
            <person name="Liem A."/>
            <person name="Fochler E."/>
            <person name="Read T.D."/>
            <person name="Tapia R."/>
            <person name="Johnson S."/>
            <person name="Bishop-Lilly K.A."/>
            <person name="Detter C."/>
            <person name="Han C."/>
            <person name="Sozhamannan S."/>
            <person name="Rosenzweig C.N."/>
            <person name="Skowronski E.W."/>
        </authorList>
    </citation>
    <scope>NUCLEOTIDE SEQUENCE [LARGE SCALE GENOMIC DNA]</scope>
    <source>
        <strain evidence="4 5">MLST1</strain>
    </source>
</reference>
<name>A0A432W791_9GAMM</name>
<dbReference type="GO" id="GO:0043709">
    <property type="term" value="P:cell adhesion involved in single-species biofilm formation"/>
    <property type="evidence" value="ECO:0007669"/>
    <property type="project" value="TreeGrafter"/>
</dbReference>
<dbReference type="InterPro" id="IPR000160">
    <property type="entry name" value="GGDEF_dom"/>
</dbReference>
<dbReference type="Pfam" id="PF13492">
    <property type="entry name" value="GAF_3"/>
    <property type="match status" value="1"/>
</dbReference>
<dbReference type="InterPro" id="IPR029787">
    <property type="entry name" value="Nucleotide_cyclase"/>
</dbReference>
<dbReference type="OrthoDB" id="766410at2"/>
<comment type="caution">
    <text evidence="4">The sequence shown here is derived from an EMBL/GenBank/DDBJ whole genome shotgun (WGS) entry which is preliminary data.</text>
</comment>
<dbReference type="SMART" id="SM00065">
    <property type="entry name" value="GAF"/>
    <property type="match status" value="1"/>
</dbReference>
<accession>A0A432W791</accession>
<dbReference type="GO" id="GO:0005886">
    <property type="term" value="C:plasma membrane"/>
    <property type="evidence" value="ECO:0007669"/>
    <property type="project" value="TreeGrafter"/>
</dbReference>
<dbReference type="GO" id="GO:0052621">
    <property type="term" value="F:diguanylate cyclase activity"/>
    <property type="evidence" value="ECO:0007669"/>
    <property type="project" value="UniProtKB-EC"/>
</dbReference>
<dbReference type="InterPro" id="IPR050469">
    <property type="entry name" value="Diguanylate_Cyclase"/>
</dbReference>
<comment type="catalytic activity">
    <reaction evidence="2">
        <text>2 GTP = 3',3'-c-di-GMP + 2 diphosphate</text>
        <dbReference type="Rhea" id="RHEA:24898"/>
        <dbReference type="ChEBI" id="CHEBI:33019"/>
        <dbReference type="ChEBI" id="CHEBI:37565"/>
        <dbReference type="ChEBI" id="CHEBI:58805"/>
        <dbReference type="EC" id="2.7.7.65"/>
    </reaction>
</comment>
<dbReference type="Pfam" id="PF00990">
    <property type="entry name" value="GGDEF"/>
    <property type="match status" value="1"/>
</dbReference>
<dbReference type="PROSITE" id="PS50887">
    <property type="entry name" value="GGDEF"/>
    <property type="match status" value="1"/>
</dbReference>
<keyword evidence="5" id="KW-1185">Reference proteome</keyword>
<dbReference type="PANTHER" id="PTHR45138:SF9">
    <property type="entry name" value="DIGUANYLATE CYCLASE DGCM-RELATED"/>
    <property type="match status" value="1"/>
</dbReference>
<dbReference type="NCBIfam" id="TIGR00254">
    <property type="entry name" value="GGDEF"/>
    <property type="match status" value="1"/>
</dbReference>
<feature type="domain" description="GGDEF" evidence="3">
    <location>
        <begin position="365"/>
        <end position="499"/>
    </location>
</feature>
<dbReference type="SUPFAM" id="SSF55073">
    <property type="entry name" value="Nucleotide cyclase"/>
    <property type="match status" value="1"/>
</dbReference>
<dbReference type="CDD" id="cd01949">
    <property type="entry name" value="GGDEF"/>
    <property type="match status" value="1"/>
</dbReference>
<dbReference type="EMBL" id="PIPL01000001">
    <property type="protein sequence ID" value="RUO25947.1"/>
    <property type="molecule type" value="Genomic_DNA"/>
</dbReference>
<dbReference type="Gene3D" id="3.30.450.40">
    <property type="match status" value="1"/>
</dbReference>
<dbReference type="SMART" id="SM00267">
    <property type="entry name" value="GGDEF"/>
    <property type="match status" value="1"/>
</dbReference>
<dbReference type="RefSeq" id="WP_126802765.1">
    <property type="nucleotide sequence ID" value="NZ_PIPL01000001.1"/>
</dbReference>